<evidence type="ECO:0000313" key="1">
    <source>
        <dbReference type="EMBL" id="QBZ56761.1"/>
    </source>
</evidence>
<organism evidence="1 2">
    <name type="scientific">Pyricularia oryzae</name>
    <name type="common">Rice blast fungus</name>
    <name type="synonym">Magnaporthe oryzae</name>
    <dbReference type="NCBI Taxonomy" id="318829"/>
    <lineage>
        <taxon>Eukaryota</taxon>
        <taxon>Fungi</taxon>
        <taxon>Dikarya</taxon>
        <taxon>Ascomycota</taxon>
        <taxon>Pezizomycotina</taxon>
        <taxon>Sordariomycetes</taxon>
        <taxon>Sordariomycetidae</taxon>
        <taxon>Magnaporthales</taxon>
        <taxon>Pyriculariaceae</taxon>
        <taxon>Pyricularia</taxon>
    </lineage>
</organism>
<accession>A0A4P7N6I7</accession>
<name>A0A4P7N6I7_PYROR</name>
<dbReference type="EMBL" id="CP034205">
    <property type="protein sequence ID" value="QBZ56761.1"/>
    <property type="molecule type" value="Genomic_DNA"/>
</dbReference>
<protein>
    <submittedName>
        <fullName evidence="1">Uncharacterized protein</fullName>
    </submittedName>
</protein>
<dbReference type="AlphaFoldDB" id="A0A4P7N6I7"/>
<gene>
    <name evidence="1" type="ORF">PoMZ_01676</name>
</gene>
<evidence type="ECO:0000313" key="2">
    <source>
        <dbReference type="Proteomes" id="UP000294847"/>
    </source>
</evidence>
<sequence length="80" mass="8871">MVFLKQAVMVSHCVVFKTRAGLEVYVKPTEVGLELPQQQAFPNPTIHLAQLPKMDILDGMGANIVKLLYSGNFLTSGRRL</sequence>
<reference evidence="1 2" key="1">
    <citation type="journal article" date="2019" name="Mol. Biol. Evol.">
        <title>Blast fungal genomes show frequent chromosomal changes, gene gains and losses, and effector gene turnover.</title>
        <authorList>
            <person name="Gomez Luciano L.B."/>
            <person name="Jason Tsai I."/>
            <person name="Chuma I."/>
            <person name="Tosa Y."/>
            <person name="Chen Y.H."/>
            <person name="Li J.Y."/>
            <person name="Li M.Y."/>
            <person name="Jade Lu M.Y."/>
            <person name="Nakayashiki H."/>
            <person name="Li W.H."/>
        </authorList>
    </citation>
    <scope>NUCLEOTIDE SEQUENCE [LARGE SCALE GENOMIC DNA]</scope>
    <source>
        <strain evidence="1">MZ5-1-6</strain>
    </source>
</reference>
<dbReference type="Proteomes" id="UP000294847">
    <property type="component" value="Chromosome 2"/>
</dbReference>
<proteinExistence type="predicted"/>